<comment type="function">
    <text evidence="9">An essential GTPase which binds GTP, GDP and possibly (p)ppGpp with moderate affinity, with high nucleotide exchange rates and a fairly low GTP hydrolysis rate. Plays a role in control of the cell cycle, stress response, ribosome biogenesis and in those bacteria that undergo differentiation, in morphogenesis control.</text>
</comment>
<dbReference type="eggNOG" id="COG0536">
    <property type="taxonomic scope" value="Bacteria"/>
</dbReference>
<dbReference type="SUPFAM" id="SSF82051">
    <property type="entry name" value="Obg GTP-binding protein N-terminal domain"/>
    <property type="match status" value="1"/>
</dbReference>
<evidence type="ECO:0000256" key="4">
    <source>
        <dbReference type="ARBA" id="ARBA00022723"/>
    </source>
</evidence>
<evidence type="ECO:0000256" key="1">
    <source>
        <dbReference type="ARBA" id="ARBA00001946"/>
    </source>
</evidence>
<evidence type="ECO:0000256" key="5">
    <source>
        <dbReference type="ARBA" id="ARBA00022741"/>
    </source>
</evidence>
<keyword evidence="8 9" id="KW-0342">GTP-binding</keyword>
<keyword evidence="14" id="KW-1185">Reference proteome</keyword>
<dbReference type="Proteomes" id="UP000000845">
    <property type="component" value="Chromosome"/>
</dbReference>
<dbReference type="PROSITE" id="PS00905">
    <property type="entry name" value="GTP1_OBG"/>
    <property type="match status" value="1"/>
</dbReference>
<dbReference type="SUPFAM" id="SSF102741">
    <property type="entry name" value="Obg GTP-binding protein C-terminal domain"/>
    <property type="match status" value="1"/>
</dbReference>
<feature type="domain" description="Obg" evidence="12">
    <location>
        <begin position="1"/>
        <end position="158"/>
    </location>
</feature>
<dbReference type="Gene3D" id="3.40.50.300">
    <property type="entry name" value="P-loop containing nucleotide triphosphate hydrolases"/>
    <property type="match status" value="1"/>
</dbReference>
<dbReference type="GO" id="GO:0000287">
    <property type="term" value="F:magnesium ion binding"/>
    <property type="evidence" value="ECO:0007669"/>
    <property type="project" value="InterPro"/>
</dbReference>
<feature type="domain" description="OBG-type G" evidence="10">
    <location>
        <begin position="159"/>
        <end position="331"/>
    </location>
</feature>
<dbReference type="CDD" id="cd01898">
    <property type="entry name" value="Obg"/>
    <property type="match status" value="1"/>
</dbReference>
<keyword evidence="5 9" id="KW-0547">Nucleotide-binding</keyword>
<dbReference type="Pfam" id="PF09269">
    <property type="entry name" value="DUF1967"/>
    <property type="match status" value="1"/>
</dbReference>
<evidence type="ECO:0000313" key="13">
    <source>
        <dbReference type="EMBL" id="ACZ09252.1"/>
    </source>
</evidence>
<dbReference type="PANTHER" id="PTHR11702:SF31">
    <property type="entry name" value="MITOCHONDRIAL RIBOSOME-ASSOCIATED GTPASE 2"/>
    <property type="match status" value="1"/>
</dbReference>
<dbReference type="STRING" id="526218.Sterm_2399"/>
<evidence type="ECO:0000313" key="14">
    <source>
        <dbReference type="Proteomes" id="UP000000845"/>
    </source>
</evidence>
<dbReference type="RefSeq" id="WP_012861846.1">
    <property type="nucleotide sequence ID" value="NC_013517.1"/>
</dbReference>
<evidence type="ECO:0000259" key="10">
    <source>
        <dbReference type="PROSITE" id="PS51710"/>
    </source>
</evidence>
<dbReference type="Gene3D" id="3.30.300.350">
    <property type="entry name" value="GTP-binding protein OBG, C-terminal domain"/>
    <property type="match status" value="1"/>
</dbReference>
<evidence type="ECO:0000256" key="3">
    <source>
        <dbReference type="ARBA" id="ARBA00022490"/>
    </source>
</evidence>
<feature type="binding site" evidence="9">
    <location>
        <begin position="165"/>
        <end position="172"/>
    </location>
    <ligand>
        <name>GTP</name>
        <dbReference type="ChEBI" id="CHEBI:37565"/>
    </ligand>
</feature>
<dbReference type="AlphaFoldDB" id="D1ALA9"/>
<evidence type="ECO:0000256" key="8">
    <source>
        <dbReference type="ARBA" id="ARBA00023134"/>
    </source>
</evidence>
<evidence type="ECO:0000259" key="11">
    <source>
        <dbReference type="PROSITE" id="PS51881"/>
    </source>
</evidence>
<reference evidence="14" key="1">
    <citation type="submission" date="2009-09" db="EMBL/GenBank/DDBJ databases">
        <title>The complete chromosome of Sebaldella termitidis ATCC 33386.</title>
        <authorList>
            <consortium name="US DOE Joint Genome Institute (JGI-PGF)"/>
            <person name="Lucas S."/>
            <person name="Copeland A."/>
            <person name="Lapidus A."/>
            <person name="Glavina del Rio T."/>
            <person name="Dalin E."/>
            <person name="Tice H."/>
            <person name="Bruce D."/>
            <person name="Goodwin L."/>
            <person name="Pitluck S."/>
            <person name="Kyrpides N."/>
            <person name="Mavromatis K."/>
            <person name="Ivanova N."/>
            <person name="Mikhailova N."/>
            <person name="Sims D."/>
            <person name="Meincke L."/>
            <person name="Brettin T."/>
            <person name="Detter J.C."/>
            <person name="Han C."/>
            <person name="Larimer F."/>
            <person name="Land M."/>
            <person name="Hauser L."/>
            <person name="Markowitz V."/>
            <person name="Cheng J.F."/>
            <person name="Hugenholtz P."/>
            <person name="Woyke T."/>
            <person name="Wu D."/>
            <person name="Eisen J.A."/>
        </authorList>
    </citation>
    <scope>NUCLEOTIDE SEQUENCE [LARGE SCALE GENOMIC DNA]</scope>
    <source>
        <strain evidence="14">ATCC 33386 / NCTC 11300</strain>
    </source>
</reference>
<dbReference type="PROSITE" id="PS51881">
    <property type="entry name" value="OCT"/>
    <property type="match status" value="1"/>
</dbReference>
<comment type="subunit">
    <text evidence="9">Monomer.</text>
</comment>
<dbReference type="NCBIfam" id="NF008954">
    <property type="entry name" value="PRK12296.1"/>
    <property type="match status" value="1"/>
</dbReference>
<feature type="binding site" evidence="9">
    <location>
        <begin position="312"/>
        <end position="314"/>
    </location>
    <ligand>
        <name>GTP</name>
        <dbReference type="ChEBI" id="CHEBI:37565"/>
    </ligand>
</feature>
<dbReference type="SUPFAM" id="SSF52540">
    <property type="entry name" value="P-loop containing nucleoside triphosphate hydrolases"/>
    <property type="match status" value="1"/>
</dbReference>
<dbReference type="GO" id="GO:0042254">
    <property type="term" value="P:ribosome biogenesis"/>
    <property type="evidence" value="ECO:0007669"/>
    <property type="project" value="UniProtKB-UniRule"/>
</dbReference>
<dbReference type="PROSITE" id="PS51883">
    <property type="entry name" value="OBG"/>
    <property type="match status" value="1"/>
</dbReference>
<dbReference type="InterPro" id="IPR036346">
    <property type="entry name" value="GTP-bd_prot_GTP1/OBG_C_sf"/>
</dbReference>
<evidence type="ECO:0000256" key="7">
    <source>
        <dbReference type="ARBA" id="ARBA00022842"/>
    </source>
</evidence>
<keyword evidence="3 9" id="KW-0963">Cytoplasm</keyword>
<proteinExistence type="inferred from homology"/>
<feature type="domain" description="OCT" evidence="11">
    <location>
        <begin position="350"/>
        <end position="428"/>
    </location>
</feature>
<dbReference type="NCBIfam" id="TIGR02729">
    <property type="entry name" value="Obg_CgtA"/>
    <property type="match status" value="1"/>
</dbReference>
<feature type="binding site" evidence="9">
    <location>
        <begin position="212"/>
        <end position="215"/>
    </location>
    <ligand>
        <name>GTP</name>
        <dbReference type="ChEBI" id="CHEBI:37565"/>
    </ligand>
</feature>
<dbReference type="PROSITE" id="PS51710">
    <property type="entry name" value="G_OBG"/>
    <property type="match status" value="1"/>
</dbReference>
<evidence type="ECO:0000256" key="2">
    <source>
        <dbReference type="ARBA" id="ARBA00007699"/>
    </source>
</evidence>
<sequence>MFIDESIIYLKSGDGGDGAATFRREKFVQFGGPNGGDGGKGGNIVFETDSNINTLVDFKYSKKFVASNGENGRKNRAAGKSGEDLIIKVPVGTMIRDIETNKLLLDLNEENMKAVFLKGGDGGRGNVHFKSSIRKAPKLAESGREGLELKVKLELKLLADAALVGYPSVGKSSFINKVSSAGSKVASYHFTTLKPKLGVVRLGDEKSFVVADIPGLIEGAHTGTGLGDRFLRHIERCKVILHIVDISGMDGRDPKDDFVKINKELENYSEKLSKKKQIVIANKIDMLFDDEKYNEFEEFVKSMGYEKVFPVSVLAGEGIKDVINEAWKLIQQIPREELEEEHSLEEILPEIINRKSDWIITEIDEGIFEVEGQIVDNVLKKYVFNGDEGVVNFLHMMRSLGMEEKLEKAGAKNGDTIVIATHEFEYIV</sequence>
<dbReference type="PIRSF" id="PIRSF002401">
    <property type="entry name" value="GTP_bd_Obg/CgtA"/>
    <property type="match status" value="1"/>
</dbReference>
<dbReference type="InterPro" id="IPR014100">
    <property type="entry name" value="GTP-bd_Obg/CgtA"/>
</dbReference>
<feature type="binding site" evidence="9">
    <location>
        <begin position="282"/>
        <end position="285"/>
    </location>
    <ligand>
        <name>GTP</name>
        <dbReference type="ChEBI" id="CHEBI:37565"/>
    </ligand>
</feature>
<dbReference type="Gene3D" id="2.70.210.12">
    <property type="entry name" value="GTP1/OBG domain"/>
    <property type="match status" value="1"/>
</dbReference>
<gene>
    <name evidence="9" type="primary">obg</name>
    <name evidence="13" type="ordered locus">Sterm_2399</name>
</gene>
<dbReference type="KEGG" id="str:Sterm_2399"/>
<feature type="binding site" evidence="9">
    <location>
        <position position="172"/>
    </location>
    <ligand>
        <name>Mg(2+)</name>
        <dbReference type="ChEBI" id="CHEBI:18420"/>
    </ligand>
</feature>
<keyword evidence="6 9" id="KW-0378">Hydrolase</keyword>
<dbReference type="GO" id="GO:0005737">
    <property type="term" value="C:cytoplasm"/>
    <property type="evidence" value="ECO:0007669"/>
    <property type="project" value="UniProtKB-SubCell"/>
</dbReference>
<comment type="similarity">
    <text evidence="2 9">Belongs to the TRAFAC class OBG-HflX-like GTPase superfamily. OBG GTPase family.</text>
</comment>
<dbReference type="PRINTS" id="PR00326">
    <property type="entry name" value="GTP1OBG"/>
</dbReference>
<feature type="binding site" evidence="9">
    <location>
        <begin position="190"/>
        <end position="194"/>
    </location>
    <ligand>
        <name>GTP</name>
        <dbReference type="ChEBI" id="CHEBI:37565"/>
    </ligand>
</feature>
<dbReference type="InterPro" id="IPR015349">
    <property type="entry name" value="OCT_dom"/>
</dbReference>
<dbReference type="InterPro" id="IPR036726">
    <property type="entry name" value="GTP1_OBG_dom_sf"/>
</dbReference>
<dbReference type="PANTHER" id="PTHR11702">
    <property type="entry name" value="DEVELOPMENTALLY REGULATED GTP-BINDING PROTEIN-RELATED"/>
    <property type="match status" value="1"/>
</dbReference>
<dbReference type="HOGENOM" id="CLU_011747_2_1_0"/>
<feature type="binding site" evidence="9">
    <location>
        <position position="192"/>
    </location>
    <ligand>
        <name>Mg(2+)</name>
        <dbReference type="ChEBI" id="CHEBI:18420"/>
    </ligand>
</feature>
<dbReference type="Pfam" id="PF01926">
    <property type="entry name" value="MMR_HSR1"/>
    <property type="match status" value="1"/>
</dbReference>
<dbReference type="InterPro" id="IPR045086">
    <property type="entry name" value="OBG_GTPase"/>
</dbReference>
<dbReference type="EMBL" id="CP001739">
    <property type="protein sequence ID" value="ACZ09252.1"/>
    <property type="molecule type" value="Genomic_DNA"/>
</dbReference>
<dbReference type="NCBIfam" id="NF008955">
    <property type="entry name" value="PRK12297.1"/>
    <property type="match status" value="1"/>
</dbReference>
<comment type="cofactor">
    <cofactor evidence="1 9">
        <name>Mg(2+)</name>
        <dbReference type="ChEBI" id="CHEBI:18420"/>
    </cofactor>
</comment>
<dbReference type="InterPro" id="IPR006074">
    <property type="entry name" value="GTP1-OBG_CS"/>
</dbReference>
<dbReference type="InterPro" id="IPR027417">
    <property type="entry name" value="P-loop_NTPase"/>
</dbReference>
<dbReference type="NCBIfam" id="NF008956">
    <property type="entry name" value="PRK12299.1"/>
    <property type="match status" value="1"/>
</dbReference>
<dbReference type="InterPro" id="IPR006073">
    <property type="entry name" value="GTP-bd"/>
</dbReference>
<evidence type="ECO:0000256" key="6">
    <source>
        <dbReference type="ARBA" id="ARBA00022801"/>
    </source>
</evidence>
<dbReference type="HAMAP" id="MF_01454">
    <property type="entry name" value="GTPase_Obg"/>
    <property type="match status" value="1"/>
</dbReference>
<dbReference type="InterPro" id="IPR031167">
    <property type="entry name" value="G_OBG"/>
</dbReference>
<organism evidence="13 14">
    <name type="scientific">Sebaldella termitidis (strain ATCC 33386 / NCTC 11300)</name>
    <dbReference type="NCBI Taxonomy" id="526218"/>
    <lineage>
        <taxon>Bacteria</taxon>
        <taxon>Fusobacteriati</taxon>
        <taxon>Fusobacteriota</taxon>
        <taxon>Fusobacteriia</taxon>
        <taxon>Fusobacteriales</taxon>
        <taxon>Leptotrichiaceae</taxon>
        <taxon>Sebaldella</taxon>
    </lineage>
</organism>
<comment type="subcellular location">
    <subcellularLocation>
        <location evidence="9">Cytoplasm</location>
    </subcellularLocation>
</comment>
<keyword evidence="7 9" id="KW-0460">Magnesium</keyword>
<evidence type="ECO:0000259" key="12">
    <source>
        <dbReference type="PROSITE" id="PS51883"/>
    </source>
</evidence>
<dbReference type="NCBIfam" id="TIGR03595">
    <property type="entry name" value="Obg_CgtA_exten"/>
    <property type="match status" value="1"/>
</dbReference>
<dbReference type="Pfam" id="PF01018">
    <property type="entry name" value="GTP1_OBG"/>
    <property type="match status" value="1"/>
</dbReference>
<evidence type="ECO:0000256" key="9">
    <source>
        <dbReference type="HAMAP-Rule" id="MF_01454"/>
    </source>
</evidence>
<dbReference type="InterPro" id="IPR006169">
    <property type="entry name" value="GTP1_OBG_dom"/>
</dbReference>
<accession>D1ALA9</accession>
<name>D1ALA9_SEBTE</name>
<reference evidence="13 14" key="2">
    <citation type="journal article" date="2010" name="Stand. Genomic Sci.">
        <title>Complete genome sequence of Sebaldella termitidis type strain (NCTC 11300).</title>
        <authorList>
            <person name="Harmon-Smith M."/>
            <person name="Celia L."/>
            <person name="Chertkov O."/>
            <person name="Lapidus A."/>
            <person name="Copeland A."/>
            <person name="Glavina Del Rio T."/>
            <person name="Nolan M."/>
            <person name="Lucas S."/>
            <person name="Tice H."/>
            <person name="Cheng J.F."/>
            <person name="Han C."/>
            <person name="Detter J.C."/>
            <person name="Bruce D."/>
            <person name="Goodwin L."/>
            <person name="Pitluck S."/>
            <person name="Pati A."/>
            <person name="Liolios K."/>
            <person name="Ivanova N."/>
            <person name="Mavromatis K."/>
            <person name="Mikhailova N."/>
            <person name="Chen A."/>
            <person name="Palaniappan K."/>
            <person name="Land M."/>
            <person name="Hauser L."/>
            <person name="Chang Y.J."/>
            <person name="Jeffries C.D."/>
            <person name="Brettin T."/>
            <person name="Goker M."/>
            <person name="Beck B."/>
            <person name="Bristow J."/>
            <person name="Eisen J.A."/>
            <person name="Markowitz V."/>
            <person name="Hugenholtz P."/>
            <person name="Kyrpides N.C."/>
            <person name="Klenk H.P."/>
            <person name="Chen F."/>
        </authorList>
    </citation>
    <scope>NUCLEOTIDE SEQUENCE [LARGE SCALE GENOMIC DNA]</scope>
    <source>
        <strain evidence="14">ATCC 33386 / NCTC 11300</strain>
    </source>
</reference>
<dbReference type="FunFam" id="2.70.210.12:FF:000001">
    <property type="entry name" value="GTPase Obg"/>
    <property type="match status" value="1"/>
</dbReference>
<keyword evidence="4 9" id="KW-0479">Metal-binding</keyword>
<protein>
    <recommendedName>
        <fullName evidence="9">GTPase Obg</fullName>
        <ecNumber evidence="9">3.6.5.-</ecNumber>
    </recommendedName>
    <alternativeName>
        <fullName evidence="9">GTP-binding protein Obg</fullName>
    </alternativeName>
</protein>
<dbReference type="EC" id="3.6.5.-" evidence="9"/>
<dbReference type="GO" id="GO:0005525">
    <property type="term" value="F:GTP binding"/>
    <property type="evidence" value="ECO:0007669"/>
    <property type="project" value="UniProtKB-UniRule"/>
</dbReference>
<dbReference type="GO" id="GO:0003924">
    <property type="term" value="F:GTPase activity"/>
    <property type="evidence" value="ECO:0007669"/>
    <property type="project" value="UniProtKB-UniRule"/>
</dbReference>